<evidence type="ECO:0000256" key="1">
    <source>
        <dbReference type="ARBA" id="ARBA00004651"/>
    </source>
</evidence>
<dbReference type="PANTHER" id="PTHR32196:SF21">
    <property type="entry name" value="ABC TRANSPORTER PERMEASE PROTEIN YPHD-RELATED"/>
    <property type="match status" value="1"/>
</dbReference>
<dbReference type="InterPro" id="IPR001851">
    <property type="entry name" value="ABC_transp_permease"/>
</dbReference>
<protein>
    <submittedName>
        <fullName evidence="10">ABC transporter permease</fullName>
    </submittedName>
</protein>
<dbReference type="RefSeq" id="WP_269444887.1">
    <property type="nucleotide sequence ID" value="NZ_CP097463.1"/>
</dbReference>
<feature type="transmembrane region" description="Helical" evidence="9">
    <location>
        <begin position="332"/>
        <end position="348"/>
    </location>
</feature>
<feature type="compositionally biased region" description="Basic and acidic residues" evidence="8">
    <location>
        <begin position="1"/>
        <end position="26"/>
    </location>
</feature>
<keyword evidence="4" id="KW-0997">Cell inner membrane</keyword>
<feature type="region of interest" description="Disordered" evidence="8">
    <location>
        <begin position="1"/>
        <end position="35"/>
    </location>
</feature>
<evidence type="ECO:0000256" key="2">
    <source>
        <dbReference type="ARBA" id="ARBA00022448"/>
    </source>
</evidence>
<reference evidence="10" key="1">
    <citation type="submission" date="2022-05" db="EMBL/GenBank/DDBJ databases">
        <title>Jatrophihabitans sp. SB3-54 whole genome sequence.</title>
        <authorList>
            <person name="Suh M.K."/>
            <person name="Eom M.K."/>
            <person name="Kim J.S."/>
            <person name="Kim H.S."/>
            <person name="Do H.E."/>
            <person name="Shin Y.K."/>
            <person name="Lee J.-S."/>
        </authorList>
    </citation>
    <scope>NUCLEOTIDE SEQUENCE</scope>
    <source>
        <strain evidence="10">SB3-54</strain>
    </source>
</reference>
<feature type="transmembrane region" description="Helical" evidence="9">
    <location>
        <begin position="129"/>
        <end position="152"/>
    </location>
</feature>
<evidence type="ECO:0000256" key="8">
    <source>
        <dbReference type="SAM" id="MobiDB-lite"/>
    </source>
</evidence>
<evidence type="ECO:0000256" key="3">
    <source>
        <dbReference type="ARBA" id="ARBA00022475"/>
    </source>
</evidence>
<keyword evidence="7 9" id="KW-0472">Membrane</keyword>
<name>A0ABY7K0Z4_9ACTN</name>
<gene>
    <name evidence="10" type="ORF">M6B22_06130</name>
</gene>
<dbReference type="PANTHER" id="PTHR32196">
    <property type="entry name" value="ABC TRANSPORTER PERMEASE PROTEIN YPHD-RELATED-RELATED"/>
    <property type="match status" value="1"/>
</dbReference>
<evidence type="ECO:0000256" key="6">
    <source>
        <dbReference type="ARBA" id="ARBA00022989"/>
    </source>
</evidence>
<proteinExistence type="predicted"/>
<accession>A0ABY7K0Z4</accession>
<evidence type="ECO:0000313" key="10">
    <source>
        <dbReference type="EMBL" id="WAX58339.1"/>
    </source>
</evidence>
<feature type="transmembrane region" description="Helical" evidence="9">
    <location>
        <begin position="87"/>
        <end position="109"/>
    </location>
</feature>
<dbReference type="CDD" id="cd06579">
    <property type="entry name" value="TM_PBP1_transp_AraH_like"/>
    <property type="match status" value="1"/>
</dbReference>
<evidence type="ECO:0000256" key="9">
    <source>
        <dbReference type="SAM" id="Phobius"/>
    </source>
</evidence>
<feature type="transmembrane region" description="Helical" evidence="9">
    <location>
        <begin position="308"/>
        <end position="326"/>
    </location>
</feature>
<comment type="subcellular location">
    <subcellularLocation>
        <location evidence="1">Cell membrane</location>
        <topology evidence="1">Multi-pass membrane protein</topology>
    </subcellularLocation>
</comment>
<feature type="transmembrane region" description="Helical" evidence="9">
    <location>
        <begin position="159"/>
        <end position="176"/>
    </location>
</feature>
<evidence type="ECO:0000256" key="4">
    <source>
        <dbReference type="ARBA" id="ARBA00022519"/>
    </source>
</evidence>
<evidence type="ECO:0000256" key="7">
    <source>
        <dbReference type="ARBA" id="ARBA00023136"/>
    </source>
</evidence>
<keyword evidence="11" id="KW-1185">Reference proteome</keyword>
<dbReference type="EMBL" id="CP097463">
    <property type="protein sequence ID" value="WAX58339.1"/>
    <property type="molecule type" value="Genomic_DNA"/>
</dbReference>
<feature type="transmembrane region" description="Helical" evidence="9">
    <location>
        <begin position="281"/>
        <end position="301"/>
    </location>
</feature>
<keyword evidence="5 9" id="KW-0812">Transmembrane</keyword>
<dbReference type="Pfam" id="PF02653">
    <property type="entry name" value="BPD_transp_2"/>
    <property type="match status" value="1"/>
</dbReference>
<keyword evidence="6 9" id="KW-1133">Transmembrane helix</keyword>
<sequence length="357" mass="36949">MKSESSLDSPGHEAPVEQQREADHTGGSRTNSEPVAPTRKVVSSLGLHRLVIFVPWALMIAIFAGLRPHTFWTTGTVQAILNSQSSLVILAIAIVPTLVVGDYDLSVAANSGLVSTIVATVTVMDGWPLWAGIVLAVAAACAVGVVNAVLVVVLNLNSIIMTLGMATLLDGVALAVSNSQTLSGVSSGFTDAFTHLYFGIQISVLYIIVVALVVAYVLQASPIGRQMTFAGQSRAAAVLVGIKTHRIRLGAYLAGSLLAALSGIVALASQGGISPGLSETQLLPAFAAAFFSTVVFTIGRFNAWGTVAAIYFLTTGIVGLQILGATGWAADVFYGAALVLAVAGFTLVRRRLTGSKD</sequence>
<keyword evidence="3" id="KW-1003">Cell membrane</keyword>
<feature type="transmembrane region" description="Helical" evidence="9">
    <location>
        <begin position="249"/>
        <end position="269"/>
    </location>
</feature>
<evidence type="ECO:0000313" key="11">
    <source>
        <dbReference type="Proteomes" id="UP001164693"/>
    </source>
</evidence>
<evidence type="ECO:0000256" key="5">
    <source>
        <dbReference type="ARBA" id="ARBA00022692"/>
    </source>
</evidence>
<dbReference type="Proteomes" id="UP001164693">
    <property type="component" value="Chromosome"/>
</dbReference>
<keyword evidence="2" id="KW-0813">Transport</keyword>
<feature type="transmembrane region" description="Helical" evidence="9">
    <location>
        <begin position="196"/>
        <end position="218"/>
    </location>
</feature>
<organism evidence="10 11">
    <name type="scientific">Jatrophihabitans cynanchi</name>
    <dbReference type="NCBI Taxonomy" id="2944128"/>
    <lineage>
        <taxon>Bacteria</taxon>
        <taxon>Bacillati</taxon>
        <taxon>Actinomycetota</taxon>
        <taxon>Actinomycetes</taxon>
        <taxon>Jatrophihabitantales</taxon>
        <taxon>Jatrophihabitantaceae</taxon>
        <taxon>Jatrophihabitans</taxon>
    </lineage>
</organism>
<feature type="transmembrane region" description="Helical" evidence="9">
    <location>
        <begin position="47"/>
        <end position="66"/>
    </location>
</feature>